<dbReference type="RefSeq" id="WP_250873675.1">
    <property type="nucleotide sequence ID" value="NZ_JALXFV010000005.1"/>
</dbReference>
<dbReference type="Pfam" id="PF04307">
    <property type="entry name" value="YdjM"/>
    <property type="match status" value="1"/>
</dbReference>
<sequence>MPSLVVHVALAGLVGAALLGEEFDRRSVALVLLVPVIPDLDAFGGFLVPGTHRALLHTLLIPLVAGTVLYVDTRRRERSWLAGRYGARGVHLAWVCVVVYAFAGIGLDLFTGGGANPFYPLHDQFYEISGRLQYSSTKGWVQTFVEVNLDPTPAEAASGSGGEGGGGRVVDAGQRGSTEKVHVNTGIDPSRGAEPDDVERIFPIAQSGWQLLLVLTSGVVLAGKAVERRRSGRR</sequence>
<dbReference type="AlphaFoldDB" id="A0ABD6AXU9"/>
<dbReference type="Proteomes" id="UP001597187">
    <property type="component" value="Unassembled WGS sequence"/>
</dbReference>
<feature type="region of interest" description="Disordered" evidence="1">
    <location>
        <begin position="153"/>
        <end position="195"/>
    </location>
</feature>
<evidence type="ECO:0000256" key="2">
    <source>
        <dbReference type="SAM" id="Phobius"/>
    </source>
</evidence>
<dbReference type="InterPro" id="IPR007404">
    <property type="entry name" value="YdjM-like"/>
</dbReference>
<keyword evidence="2" id="KW-0472">Membrane</keyword>
<keyword evidence="2" id="KW-0812">Transmembrane</keyword>
<organism evidence="3 4">
    <name type="scientific">Halomarina rubra</name>
    <dbReference type="NCBI Taxonomy" id="2071873"/>
    <lineage>
        <taxon>Archaea</taxon>
        <taxon>Methanobacteriati</taxon>
        <taxon>Methanobacteriota</taxon>
        <taxon>Stenosarchaea group</taxon>
        <taxon>Halobacteria</taxon>
        <taxon>Halobacteriales</taxon>
        <taxon>Natronomonadaceae</taxon>
        <taxon>Halomarina</taxon>
    </lineage>
</organism>
<reference evidence="3 4" key="1">
    <citation type="journal article" date="2019" name="Int. J. Syst. Evol. Microbiol.">
        <title>The Global Catalogue of Microorganisms (GCM) 10K type strain sequencing project: providing services to taxonomists for standard genome sequencing and annotation.</title>
        <authorList>
            <consortium name="The Broad Institute Genomics Platform"/>
            <consortium name="The Broad Institute Genome Sequencing Center for Infectious Disease"/>
            <person name="Wu L."/>
            <person name="Ma J."/>
        </authorList>
    </citation>
    <scope>NUCLEOTIDE SEQUENCE [LARGE SCALE GENOMIC DNA]</scope>
    <source>
        <strain evidence="3 4">CGMCC 1.12563</strain>
    </source>
</reference>
<feature type="transmembrane region" description="Helical" evidence="2">
    <location>
        <begin position="92"/>
        <end position="111"/>
    </location>
</feature>
<dbReference type="GO" id="GO:0016787">
    <property type="term" value="F:hydrolase activity"/>
    <property type="evidence" value="ECO:0007669"/>
    <property type="project" value="UniProtKB-KW"/>
</dbReference>
<feature type="transmembrane region" description="Helical" evidence="2">
    <location>
        <begin position="208"/>
        <end position="226"/>
    </location>
</feature>
<feature type="compositionally biased region" description="Gly residues" evidence="1">
    <location>
        <begin position="159"/>
        <end position="168"/>
    </location>
</feature>
<proteinExistence type="predicted"/>
<keyword evidence="3" id="KW-0378">Hydrolase</keyword>
<protein>
    <submittedName>
        <fullName evidence="3">Metal-dependent hydrolase</fullName>
    </submittedName>
</protein>
<name>A0ABD6AXU9_9EURY</name>
<evidence type="ECO:0000313" key="3">
    <source>
        <dbReference type="EMBL" id="MFD1513704.1"/>
    </source>
</evidence>
<dbReference type="EMBL" id="JBHUDC010000005">
    <property type="protein sequence ID" value="MFD1513704.1"/>
    <property type="molecule type" value="Genomic_DNA"/>
</dbReference>
<evidence type="ECO:0000256" key="1">
    <source>
        <dbReference type="SAM" id="MobiDB-lite"/>
    </source>
</evidence>
<comment type="caution">
    <text evidence="3">The sequence shown here is derived from an EMBL/GenBank/DDBJ whole genome shotgun (WGS) entry which is preliminary data.</text>
</comment>
<evidence type="ECO:0000313" key="4">
    <source>
        <dbReference type="Proteomes" id="UP001597187"/>
    </source>
</evidence>
<feature type="transmembrane region" description="Helical" evidence="2">
    <location>
        <begin position="54"/>
        <end position="71"/>
    </location>
</feature>
<keyword evidence="4" id="KW-1185">Reference proteome</keyword>
<gene>
    <name evidence="3" type="ORF">ACFSBT_10485</name>
</gene>
<accession>A0ABD6AXU9</accession>
<keyword evidence="2" id="KW-1133">Transmembrane helix</keyword>